<feature type="domain" description="Peptidase M48" evidence="8">
    <location>
        <begin position="72"/>
        <end position="249"/>
    </location>
</feature>
<keyword evidence="7" id="KW-0812">Transmembrane</keyword>
<dbReference type="RefSeq" id="WP_236890205.1">
    <property type="nucleotide sequence ID" value="NZ_AP024488.1"/>
</dbReference>
<dbReference type="PANTHER" id="PTHR22726">
    <property type="entry name" value="METALLOENDOPEPTIDASE OMA1"/>
    <property type="match status" value="1"/>
</dbReference>
<keyword evidence="7" id="KW-0472">Membrane</keyword>
<name>A0ABM7PNP6_9BACT</name>
<evidence type="ECO:0000256" key="2">
    <source>
        <dbReference type="ARBA" id="ARBA00022723"/>
    </source>
</evidence>
<keyword evidence="2" id="KW-0479">Metal-binding</keyword>
<evidence type="ECO:0000259" key="8">
    <source>
        <dbReference type="Pfam" id="PF01435"/>
    </source>
</evidence>
<evidence type="ECO:0000313" key="10">
    <source>
        <dbReference type="Proteomes" id="UP001320148"/>
    </source>
</evidence>
<dbReference type="Gene3D" id="3.30.2010.10">
    <property type="entry name" value="Metalloproteases ('zincins'), catalytic domain"/>
    <property type="match status" value="1"/>
</dbReference>
<keyword evidence="5 6" id="KW-0482">Metalloprotease</keyword>
<dbReference type="Proteomes" id="UP001320148">
    <property type="component" value="Chromosome"/>
</dbReference>
<keyword evidence="3 6" id="KW-0378">Hydrolase</keyword>
<dbReference type="InterPro" id="IPR001915">
    <property type="entry name" value="Peptidase_M48"/>
</dbReference>
<comment type="cofactor">
    <cofactor evidence="6">
        <name>Zn(2+)</name>
        <dbReference type="ChEBI" id="CHEBI:29105"/>
    </cofactor>
    <text evidence="6">Binds 1 zinc ion per subunit.</text>
</comment>
<gene>
    <name evidence="9" type="ORF">DSLASN_44670</name>
</gene>
<accession>A0ABM7PNP6</accession>
<reference evidence="9 10" key="1">
    <citation type="submission" date="2021-02" db="EMBL/GenBank/DDBJ databases">
        <title>Complete genome of Desulfoluna sp. strain ASN36.</title>
        <authorList>
            <person name="Takahashi A."/>
            <person name="Kojima H."/>
            <person name="Fukui M."/>
        </authorList>
    </citation>
    <scope>NUCLEOTIDE SEQUENCE [LARGE SCALE GENOMIC DNA]</scope>
    <source>
        <strain evidence="9 10">ASN36</strain>
    </source>
</reference>
<dbReference type="CDD" id="cd07324">
    <property type="entry name" value="M48C_Oma1-like"/>
    <property type="match status" value="1"/>
</dbReference>
<evidence type="ECO:0000313" key="9">
    <source>
        <dbReference type="EMBL" id="BCS98835.1"/>
    </source>
</evidence>
<keyword evidence="1 6" id="KW-0645">Protease</keyword>
<evidence type="ECO:0000256" key="6">
    <source>
        <dbReference type="RuleBase" id="RU003983"/>
    </source>
</evidence>
<proteinExistence type="inferred from homology"/>
<organism evidence="9 10">
    <name type="scientific">Desulfoluna limicola</name>
    <dbReference type="NCBI Taxonomy" id="2810562"/>
    <lineage>
        <taxon>Bacteria</taxon>
        <taxon>Pseudomonadati</taxon>
        <taxon>Thermodesulfobacteriota</taxon>
        <taxon>Desulfobacteria</taxon>
        <taxon>Desulfobacterales</taxon>
        <taxon>Desulfolunaceae</taxon>
        <taxon>Desulfoluna</taxon>
    </lineage>
</organism>
<evidence type="ECO:0000256" key="7">
    <source>
        <dbReference type="SAM" id="Phobius"/>
    </source>
</evidence>
<keyword evidence="10" id="KW-1185">Reference proteome</keyword>
<sequence>MEFKARPIKENVNVSGGSRLWDMVLLISGVLGGLVVLFIVAGFFVDGLVRFIPPSYEKTLGQRLTNAMDVKEDPRLTRILARLEKGIAQDDPNWGRAFRIGVIDREEVNAVALPGDLIVIFSGLLKEVESENELAMIVGHELGHFAHRDHLTRLGRALVFGIASRVILGDAVSSRLTAFFSNTLHASYSRSQETEADLYGITLLVKEYSHAGGAVDFFKRVAERNRTGHLAHLVASHPHPEDRMEILTATIREKGWAVSKKTPLPELSDK</sequence>
<dbReference type="EMBL" id="AP024488">
    <property type="protein sequence ID" value="BCS98835.1"/>
    <property type="molecule type" value="Genomic_DNA"/>
</dbReference>
<evidence type="ECO:0000256" key="4">
    <source>
        <dbReference type="ARBA" id="ARBA00022833"/>
    </source>
</evidence>
<evidence type="ECO:0000256" key="3">
    <source>
        <dbReference type="ARBA" id="ARBA00022801"/>
    </source>
</evidence>
<dbReference type="PANTHER" id="PTHR22726:SF1">
    <property type="entry name" value="METALLOENDOPEPTIDASE OMA1, MITOCHONDRIAL"/>
    <property type="match status" value="1"/>
</dbReference>
<dbReference type="Pfam" id="PF01435">
    <property type="entry name" value="Peptidase_M48"/>
    <property type="match status" value="1"/>
</dbReference>
<dbReference type="InterPro" id="IPR051156">
    <property type="entry name" value="Mito/Outer_Membr_Metalloprot"/>
</dbReference>
<feature type="transmembrane region" description="Helical" evidence="7">
    <location>
        <begin position="20"/>
        <end position="45"/>
    </location>
</feature>
<comment type="similarity">
    <text evidence="6">Belongs to the peptidase M48 family.</text>
</comment>
<keyword evidence="7" id="KW-1133">Transmembrane helix</keyword>
<evidence type="ECO:0000256" key="5">
    <source>
        <dbReference type="ARBA" id="ARBA00023049"/>
    </source>
</evidence>
<evidence type="ECO:0000256" key="1">
    <source>
        <dbReference type="ARBA" id="ARBA00022670"/>
    </source>
</evidence>
<protein>
    <recommendedName>
        <fullName evidence="8">Peptidase M48 domain-containing protein</fullName>
    </recommendedName>
</protein>
<keyword evidence="4 6" id="KW-0862">Zinc</keyword>